<dbReference type="GO" id="GO:0000139">
    <property type="term" value="C:Golgi membrane"/>
    <property type="evidence" value="ECO:0007669"/>
    <property type="project" value="UniProtKB-SubCell"/>
</dbReference>
<keyword evidence="8" id="KW-0325">Glycoprotein</keyword>
<proteinExistence type="predicted"/>
<comment type="caution">
    <text evidence="9">The sequence shown here is derived from an EMBL/GenBank/DDBJ whole genome shotgun (WGS) entry which is preliminary data.</text>
</comment>
<evidence type="ECO:0000313" key="9">
    <source>
        <dbReference type="EMBL" id="OBS57502.1"/>
    </source>
</evidence>
<reference evidence="9 10" key="1">
    <citation type="submission" date="2016-06" db="EMBL/GenBank/DDBJ databases">
        <title>The Draft Genome Sequence and Annotation of the Desert Woodrat Neotoma lepida.</title>
        <authorList>
            <person name="Campbell M."/>
            <person name="Oakeson K.F."/>
            <person name="Yandell M."/>
            <person name="Halpert J.R."/>
            <person name="Dearing D."/>
        </authorList>
    </citation>
    <scope>NUCLEOTIDE SEQUENCE [LARGE SCALE GENOMIC DNA]</scope>
    <source>
        <strain evidence="9">417</strain>
        <tissue evidence="9">Liver</tissue>
    </source>
</reference>
<evidence type="ECO:0000256" key="2">
    <source>
        <dbReference type="ARBA" id="ARBA00022679"/>
    </source>
</evidence>
<dbReference type="PANTHER" id="PTHR12129">
    <property type="entry name" value="HEPARAN SULFATE 2-O-SULFOTRANSFERASE"/>
    <property type="match status" value="1"/>
</dbReference>
<evidence type="ECO:0000256" key="1">
    <source>
        <dbReference type="ARBA" id="ARBA00004323"/>
    </source>
</evidence>
<protein>
    <submittedName>
        <fullName evidence="9">Uncharacterized protein</fullName>
    </submittedName>
</protein>
<keyword evidence="3" id="KW-0812">Transmembrane</keyword>
<organism evidence="9 10">
    <name type="scientific">Neotoma lepida</name>
    <name type="common">Desert woodrat</name>
    <dbReference type="NCBI Taxonomy" id="56216"/>
    <lineage>
        <taxon>Eukaryota</taxon>
        <taxon>Metazoa</taxon>
        <taxon>Chordata</taxon>
        <taxon>Craniata</taxon>
        <taxon>Vertebrata</taxon>
        <taxon>Euteleostomi</taxon>
        <taxon>Mammalia</taxon>
        <taxon>Eutheria</taxon>
        <taxon>Euarchontoglires</taxon>
        <taxon>Glires</taxon>
        <taxon>Rodentia</taxon>
        <taxon>Myomorpha</taxon>
        <taxon>Muroidea</taxon>
        <taxon>Cricetidae</taxon>
        <taxon>Neotominae</taxon>
        <taxon>Neotoma</taxon>
    </lineage>
</organism>
<keyword evidence="5" id="KW-1133">Transmembrane helix</keyword>
<evidence type="ECO:0000256" key="8">
    <source>
        <dbReference type="ARBA" id="ARBA00023180"/>
    </source>
</evidence>
<dbReference type="EMBL" id="LZPO01117073">
    <property type="protein sequence ID" value="OBS57502.1"/>
    <property type="molecule type" value="Genomic_DNA"/>
</dbReference>
<keyword evidence="4" id="KW-0735">Signal-anchor</keyword>
<evidence type="ECO:0000256" key="7">
    <source>
        <dbReference type="ARBA" id="ARBA00023136"/>
    </source>
</evidence>
<dbReference type="GO" id="GO:0008146">
    <property type="term" value="F:sulfotransferase activity"/>
    <property type="evidence" value="ECO:0007669"/>
    <property type="project" value="InterPro"/>
</dbReference>
<evidence type="ECO:0000313" key="10">
    <source>
        <dbReference type="Proteomes" id="UP000092124"/>
    </source>
</evidence>
<evidence type="ECO:0000256" key="4">
    <source>
        <dbReference type="ARBA" id="ARBA00022968"/>
    </source>
</evidence>
<evidence type="ECO:0000256" key="6">
    <source>
        <dbReference type="ARBA" id="ARBA00023034"/>
    </source>
</evidence>
<gene>
    <name evidence="9" type="ORF">A6R68_11373</name>
</gene>
<dbReference type="STRING" id="56216.A0A1A6FWC9"/>
<name>A0A1A6FWC9_NEOLE</name>
<dbReference type="InterPro" id="IPR007734">
    <property type="entry name" value="Heparan_SO4_2-O-STrfase"/>
</dbReference>
<dbReference type="Gene3D" id="3.40.50.300">
    <property type="entry name" value="P-loop containing nucleotide triphosphate hydrolases"/>
    <property type="match status" value="1"/>
</dbReference>
<dbReference type="Proteomes" id="UP000092124">
    <property type="component" value="Unassembled WGS sequence"/>
</dbReference>
<dbReference type="FunFam" id="3.40.50.300:FF:006167">
    <property type="entry name" value="Heparan sulfate 2-O-sulfotransferase, putative"/>
    <property type="match status" value="1"/>
</dbReference>
<evidence type="ECO:0000256" key="5">
    <source>
        <dbReference type="ARBA" id="ARBA00022989"/>
    </source>
</evidence>
<dbReference type="OrthoDB" id="10019582at2759"/>
<accession>A0A1A6FWC9</accession>
<dbReference type="PANTHER" id="PTHR12129:SF15">
    <property type="entry name" value="URONYL 2-SULFOTRANSFERASE"/>
    <property type="match status" value="1"/>
</dbReference>
<keyword evidence="2" id="KW-0808">Transferase</keyword>
<keyword evidence="7" id="KW-0472">Membrane</keyword>
<evidence type="ECO:0000256" key="3">
    <source>
        <dbReference type="ARBA" id="ARBA00022692"/>
    </source>
</evidence>
<dbReference type="InterPro" id="IPR027417">
    <property type="entry name" value="P-loop_NTPase"/>
</dbReference>
<keyword evidence="10" id="KW-1185">Reference proteome</keyword>
<dbReference type="AlphaFoldDB" id="A0A1A6FWC9"/>
<keyword evidence="6" id="KW-0333">Golgi apparatus</keyword>
<sequence length="167" mass="19497">MLVAEVQTFGSFWTFSGLESQTTKVHNPSHYSSKWNTHLKLASYVGEWVVDQYVFDFASNYRRYTFTCTVDEDINECILENYPECSNPRLFYIIPYFCGQHPRCREPGEWALERAKLNVNENFLLVGILEELEDVLLLLERFLPHYFKGVLSIYKDPGNSMCKPSSL</sequence>
<comment type="subcellular location">
    <subcellularLocation>
        <location evidence="1">Golgi apparatus membrane</location>
        <topology evidence="1">Single-pass type II membrane protein</topology>
    </subcellularLocation>
</comment>